<name>A0A171KRB5_9BURK</name>
<evidence type="ECO:0000256" key="2">
    <source>
        <dbReference type="ARBA" id="ARBA00022490"/>
    </source>
</evidence>
<dbReference type="Pfam" id="PF05400">
    <property type="entry name" value="FliT"/>
    <property type="match status" value="1"/>
</dbReference>
<evidence type="ECO:0000313" key="6">
    <source>
        <dbReference type="EMBL" id="KKO71432.1"/>
    </source>
</evidence>
<dbReference type="Gene3D" id="1.20.58.380">
    <property type="entry name" value="Flagellar protein flit"/>
    <property type="match status" value="1"/>
</dbReference>
<comment type="caution">
    <text evidence="6">The sequence shown here is derived from an EMBL/GenBank/DDBJ whole genome shotgun (WGS) entry which is preliminary data.</text>
</comment>
<evidence type="ECO:0000256" key="3">
    <source>
        <dbReference type="ARBA" id="ARBA00022795"/>
    </source>
</evidence>
<gene>
    <name evidence="6" type="ORF">AAV32_11325</name>
</gene>
<dbReference type="GO" id="GO:0044781">
    <property type="term" value="P:bacterial-type flagellum organization"/>
    <property type="evidence" value="ECO:0007669"/>
    <property type="project" value="UniProtKB-KW"/>
</dbReference>
<organism evidence="6 7">
    <name type="scientific">Kerstersia gyiorum</name>
    <dbReference type="NCBI Taxonomy" id="206506"/>
    <lineage>
        <taxon>Bacteria</taxon>
        <taxon>Pseudomonadati</taxon>
        <taxon>Pseudomonadota</taxon>
        <taxon>Betaproteobacteria</taxon>
        <taxon>Burkholderiales</taxon>
        <taxon>Alcaligenaceae</taxon>
        <taxon>Kerstersia</taxon>
    </lineage>
</organism>
<evidence type="ECO:0000256" key="4">
    <source>
        <dbReference type="ARBA" id="ARBA00023186"/>
    </source>
</evidence>
<evidence type="ECO:0000256" key="1">
    <source>
        <dbReference type="ARBA" id="ARBA00004514"/>
    </source>
</evidence>
<dbReference type="STRING" id="206506.AAV32_11325"/>
<dbReference type="EMBL" id="LBNE01000007">
    <property type="protein sequence ID" value="KKO71432.1"/>
    <property type="molecule type" value="Genomic_DNA"/>
</dbReference>
<keyword evidence="2" id="KW-0963">Cytoplasm</keyword>
<dbReference type="AlphaFoldDB" id="A0A171KRB5"/>
<protein>
    <recommendedName>
        <fullName evidence="5">Flagellar protein FliT</fullName>
    </recommendedName>
</protein>
<dbReference type="Proteomes" id="UP000078084">
    <property type="component" value="Unassembled WGS sequence"/>
</dbReference>
<accession>A0A171KRB5</accession>
<dbReference type="InterPro" id="IPR008622">
    <property type="entry name" value="FliT"/>
</dbReference>
<keyword evidence="3" id="KW-1005">Bacterial flagellum biogenesis</keyword>
<sequence>MKTPSSPLPTPDSARDAAGWLRCCAALASTASQLLEAAQAGRWSDFIAHGQHYAGLGETLRAGITLVELPEPTQARCAALLQEALALELAARQISGKERDSRLAAVHSTRHSQRLHRSYGALQAEFK</sequence>
<dbReference type="RefSeq" id="WP_068371869.1">
    <property type="nucleotide sequence ID" value="NZ_CP033936.1"/>
</dbReference>
<keyword evidence="4" id="KW-0143">Chaperone</keyword>
<proteinExistence type="predicted"/>
<keyword evidence="7" id="KW-1185">Reference proteome</keyword>
<comment type="subcellular location">
    <subcellularLocation>
        <location evidence="1">Cytoplasm</location>
        <location evidence="1">Cytosol</location>
    </subcellularLocation>
</comment>
<evidence type="ECO:0000256" key="5">
    <source>
        <dbReference type="ARBA" id="ARBA00093797"/>
    </source>
</evidence>
<evidence type="ECO:0000313" key="7">
    <source>
        <dbReference type="Proteomes" id="UP000078084"/>
    </source>
</evidence>
<reference evidence="6 7" key="1">
    <citation type="submission" date="2015-04" db="EMBL/GenBank/DDBJ databases">
        <title>Genome sequence of Kerstersia gyiorum CG1.</title>
        <authorList>
            <person name="Greninger A.L."/>
            <person name="Kozyreva V."/>
            <person name="Chaturvedi V."/>
        </authorList>
    </citation>
    <scope>NUCLEOTIDE SEQUENCE [LARGE SCALE GENOMIC DNA]</scope>
    <source>
        <strain evidence="6 7">CG1</strain>
    </source>
</reference>